<dbReference type="Pfam" id="PF01582">
    <property type="entry name" value="TIR"/>
    <property type="match status" value="1"/>
</dbReference>
<dbReference type="GO" id="GO:0005886">
    <property type="term" value="C:plasma membrane"/>
    <property type="evidence" value="ECO:0007669"/>
    <property type="project" value="TreeGrafter"/>
</dbReference>
<organism evidence="14 15">
    <name type="scientific">Argiope bruennichi</name>
    <name type="common">Wasp spider</name>
    <name type="synonym">Aranea bruennichi</name>
    <dbReference type="NCBI Taxonomy" id="94029"/>
    <lineage>
        <taxon>Eukaryota</taxon>
        <taxon>Metazoa</taxon>
        <taxon>Ecdysozoa</taxon>
        <taxon>Arthropoda</taxon>
        <taxon>Chelicerata</taxon>
        <taxon>Arachnida</taxon>
        <taxon>Araneae</taxon>
        <taxon>Araneomorphae</taxon>
        <taxon>Entelegynae</taxon>
        <taxon>Araneoidea</taxon>
        <taxon>Araneidae</taxon>
        <taxon>Argiope</taxon>
    </lineage>
</organism>
<dbReference type="PROSITE" id="PS50104">
    <property type="entry name" value="TIR"/>
    <property type="match status" value="1"/>
</dbReference>
<keyword evidence="3" id="KW-0433">Leucine-rich repeat</keyword>
<evidence type="ECO:0000256" key="12">
    <source>
        <dbReference type="SAM" id="SignalP"/>
    </source>
</evidence>
<dbReference type="PANTHER" id="PTHR24365">
    <property type="entry name" value="TOLL-LIKE RECEPTOR"/>
    <property type="match status" value="1"/>
</dbReference>
<name>A0A8T0EE86_ARGBR</name>
<feature type="transmembrane region" description="Helical" evidence="11">
    <location>
        <begin position="777"/>
        <end position="797"/>
    </location>
</feature>
<gene>
    <name evidence="14" type="ORF">HNY73_018641</name>
</gene>
<evidence type="ECO:0000256" key="7">
    <source>
        <dbReference type="ARBA" id="ARBA00022989"/>
    </source>
</evidence>
<keyword evidence="5 12" id="KW-0732">Signal</keyword>
<comment type="caution">
    <text evidence="14">The sequence shown here is derived from an EMBL/GenBank/DDBJ whole genome shotgun (WGS) entry which is preliminary data.</text>
</comment>
<evidence type="ECO:0000256" key="4">
    <source>
        <dbReference type="ARBA" id="ARBA00022692"/>
    </source>
</evidence>
<dbReference type="InterPro" id="IPR000157">
    <property type="entry name" value="TIR_dom"/>
</dbReference>
<dbReference type="InterPro" id="IPR032675">
    <property type="entry name" value="LRR_dom_sf"/>
</dbReference>
<dbReference type="Gene3D" id="3.80.10.10">
    <property type="entry name" value="Ribonuclease Inhibitor"/>
    <property type="match status" value="3"/>
</dbReference>
<dbReference type="InterPro" id="IPR001611">
    <property type="entry name" value="Leu-rich_rpt"/>
</dbReference>
<evidence type="ECO:0000313" key="14">
    <source>
        <dbReference type="EMBL" id="KAF8771191.1"/>
    </source>
</evidence>
<reference evidence="14" key="2">
    <citation type="submission" date="2020-06" db="EMBL/GenBank/DDBJ databases">
        <authorList>
            <person name="Sheffer M."/>
        </authorList>
    </citation>
    <scope>NUCLEOTIDE SEQUENCE</scope>
</reference>
<dbReference type="PROSITE" id="PS51450">
    <property type="entry name" value="LRR"/>
    <property type="match status" value="2"/>
</dbReference>
<keyword evidence="4 11" id="KW-0812">Transmembrane</keyword>
<protein>
    <submittedName>
        <fullName evidence="14">Protein toll like protein</fullName>
    </submittedName>
</protein>
<keyword evidence="10" id="KW-0325">Glycoprotein</keyword>
<dbReference type="SMART" id="SM00369">
    <property type="entry name" value="LRR_TYP"/>
    <property type="match status" value="8"/>
</dbReference>
<dbReference type="InterPro" id="IPR035897">
    <property type="entry name" value="Toll_tir_struct_dom_sf"/>
</dbReference>
<feature type="chain" id="PRO_5035903423" evidence="12">
    <location>
        <begin position="20"/>
        <end position="995"/>
    </location>
</feature>
<comment type="similarity">
    <text evidence="2">Belongs to the Toll-like receptor family.</text>
</comment>
<proteinExistence type="inferred from homology"/>
<dbReference type="InterPro" id="IPR000483">
    <property type="entry name" value="Cys-rich_flank_reg_C"/>
</dbReference>
<dbReference type="PRINTS" id="PR01537">
    <property type="entry name" value="INTRLKN1R1F"/>
</dbReference>
<dbReference type="AlphaFoldDB" id="A0A8T0EE86"/>
<dbReference type="EMBL" id="JABXBU010002228">
    <property type="protein sequence ID" value="KAF8771191.1"/>
    <property type="molecule type" value="Genomic_DNA"/>
</dbReference>
<evidence type="ECO:0000256" key="3">
    <source>
        <dbReference type="ARBA" id="ARBA00022614"/>
    </source>
</evidence>
<evidence type="ECO:0000256" key="2">
    <source>
        <dbReference type="ARBA" id="ARBA00009634"/>
    </source>
</evidence>
<evidence type="ECO:0000313" key="15">
    <source>
        <dbReference type="Proteomes" id="UP000807504"/>
    </source>
</evidence>
<keyword evidence="7 11" id="KW-1133">Transmembrane helix</keyword>
<keyword evidence="6" id="KW-0677">Repeat</keyword>
<evidence type="ECO:0000256" key="6">
    <source>
        <dbReference type="ARBA" id="ARBA00022737"/>
    </source>
</evidence>
<dbReference type="GO" id="GO:0007165">
    <property type="term" value="P:signal transduction"/>
    <property type="evidence" value="ECO:0007669"/>
    <property type="project" value="InterPro"/>
</dbReference>
<keyword evidence="15" id="KW-1185">Reference proteome</keyword>
<comment type="subcellular location">
    <subcellularLocation>
        <location evidence="1">Membrane</location>
        <topology evidence="1">Single-pass type I membrane protein</topology>
    </subcellularLocation>
</comment>
<dbReference type="Pfam" id="PF13855">
    <property type="entry name" value="LRR_8"/>
    <property type="match status" value="2"/>
</dbReference>
<dbReference type="SUPFAM" id="SSF52058">
    <property type="entry name" value="L domain-like"/>
    <property type="match status" value="3"/>
</dbReference>
<evidence type="ECO:0000256" key="11">
    <source>
        <dbReference type="SAM" id="Phobius"/>
    </source>
</evidence>
<reference evidence="14" key="1">
    <citation type="journal article" date="2020" name="bioRxiv">
        <title>Chromosome-level reference genome of the European wasp spider Argiope bruennichi: a resource for studies on range expansion and evolutionary adaptation.</title>
        <authorList>
            <person name="Sheffer M.M."/>
            <person name="Hoppe A."/>
            <person name="Krehenwinkel H."/>
            <person name="Uhl G."/>
            <person name="Kuss A.W."/>
            <person name="Jensen L."/>
            <person name="Jensen C."/>
            <person name="Gillespie R.G."/>
            <person name="Hoff K.J."/>
            <person name="Prost S."/>
        </authorList>
    </citation>
    <scope>NUCLEOTIDE SEQUENCE</scope>
</reference>
<dbReference type="SMART" id="SM00365">
    <property type="entry name" value="LRR_SD22"/>
    <property type="match status" value="5"/>
</dbReference>
<dbReference type="GO" id="GO:0038023">
    <property type="term" value="F:signaling receptor activity"/>
    <property type="evidence" value="ECO:0007669"/>
    <property type="project" value="TreeGrafter"/>
</dbReference>
<dbReference type="Gene3D" id="3.40.50.10140">
    <property type="entry name" value="Toll/interleukin-1 receptor homology (TIR) domain"/>
    <property type="match status" value="1"/>
</dbReference>
<dbReference type="FunFam" id="3.80.10.10:FF:001164">
    <property type="entry name" value="GH01279p"/>
    <property type="match status" value="1"/>
</dbReference>
<accession>A0A8T0EE86</accession>
<evidence type="ECO:0000256" key="10">
    <source>
        <dbReference type="ARBA" id="ARBA00023180"/>
    </source>
</evidence>
<dbReference type="SUPFAM" id="SSF52200">
    <property type="entry name" value="Toll/Interleukin receptor TIR domain"/>
    <property type="match status" value="1"/>
</dbReference>
<dbReference type="SMART" id="SM00082">
    <property type="entry name" value="LRRCT"/>
    <property type="match status" value="1"/>
</dbReference>
<evidence type="ECO:0000256" key="8">
    <source>
        <dbReference type="ARBA" id="ARBA00023136"/>
    </source>
</evidence>
<dbReference type="PANTHER" id="PTHR24365:SF541">
    <property type="entry name" value="PROTEIN TOLL-RELATED"/>
    <property type="match status" value="1"/>
</dbReference>
<keyword evidence="9" id="KW-0675">Receptor</keyword>
<dbReference type="InterPro" id="IPR003591">
    <property type="entry name" value="Leu-rich_rpt_typical-subtyp"/>
</dbReference>
<evidence type="ECO:0000256" key="9">
    <source>
        <dbReference type="ARBA" id="ARBA00023170"/>
    </source>
</evidence>
<sequence length="995" mass="115729">MTNLLIWIILIHFVNKSSQQECDKDILQTTSFDCQFQYENSVARLQCTSADDPLDKTFYYMKIFWLEGYEVQNDSESIFKNFLSTNFTSESVFFICESAYKNFILLDPFIFSQHCMNQNCLEQVSEFINETSVKKLGINNSEDSSVFRILNEFPFLTEVNFFDNYLLNISELDFGNSKQIKYLSLRKDNIDMLPDQIFSNLTFLETLDLSQNRIEFLSNLSFLHLHDLKTLNLSFNEISEIANDTFSELTNIMFLYLTNNKLVSIHENAFASNAMLKSLDLSANPLCVLPERLLHNLINLEQFLCYECNLTKIPQNLFRRAIKLTAVDFNTNEIETIPAKTFERQALLKHVRLFCNKLNAIPDFKNKSYLASLHLYQNKILSLNRELSKEAPSLAYLNVSENKIQYLSDDHVSNFNDLEIFDLSKNEIDIVHLGSVYVNIRRLYLSNNSISLFDVQWPKLVTLEVLEMNYNHITVLELPPCIPSVKQTVTFSFQYNEISRLNMTALMADESRIRTDRTMAGCLFNGMSKNFVDISHNPLICDCELYPFYTYLKQTTGIILDTFLNQENVTCSKPVHLQNKPVIRLQEDEFSCSIEANCPLPCTCGIRAKDNKTFVNCSGTKMNEVPPEAPNQTYVLYFNKNHLKNMNSLNNPSWQNLIEIHADYNKITTLEDWKVPENLHYLSLKGNEIKNLPKSLTDFITNQSDFQFYFADNFRKCNCSNRMLKKFLKDNKAFVKDIDDIVCEIENNGTITVLPLYTIPDSMLCSIPIVLGFDPTVTVLSLCAGFIFLIALLLFYYKQRQLILSFLYIHCDEVFQCCFEENDSDDDKVFDAFVAYSSCDRDIMLELLKELEEKEPHFQLCIHERNWLPGRFISDNIMNSVQSSKRTIVILSNNFIASPWFRLELRAAIFEVSGDKKNKLIVILADKSTSLDGIDTEIRHVISKRTYLVWGERWFWEKLRYAMPRKSCLENEEYDKIEDFNPQRRNSDIALMENV</sequence>
<feature type="signal peptide" evidence="12">
    <location>
        <begin position="1"/>
        <end position="19"/>
    </location>
</feature>
<dbReference type="Proteomes" id="UP000807504">
    <property type="component" value="Unassembled WGS sequence"/>
</dbReference>
<evidence type="ECO:0000256" key="5">
    <source>
        <dbReference type="ARBA" id="ARBA00022729"/>
    </source>
</evidence>
<evidence type="ECO:0000256" key="1">
    <source>
        <dbReference type="ARBA" id="ARBA00004479"/>
    </source>
</evidence>
<dbReference type="SMART" id="SM00255">
    <property type="entry name" value="TIR"/>
    <property type="match status" value="1"/>
</dbReference>
<evidence type="ECO:0000259" key="13">
    <source>
        <dbReference type="PROSITE" id="PS50104"/>
    </source>
</evidence>
<keyword evidence="8 11" id="KW-0472">Membrane</keyword>
<feature type="domain" description="TIR" evidence="13">
    <location>
        <begin position="828"/>
        <end position="963"/>
    </location>
</feature>